<reference evidence="2 3" key="1">
    <citation type="submission" date="2020-08" db="EMBL/GenBank/DDBJ databases">
        <title>Sequencing the genomes of 1000 actinobacteria strains.</title>
        <authorList>
            <person name="Klenk H.-P."/>
        </authorList>
    </citation>
    <scope>NUCLEOTIDE SEQUENCE [LARGE SCALE GENOMIC DNA]</scope>
    <source>
        <strain evidence="2 3">DSM 46659</strain>
    </source>
</reference>
<sequence length="150" mass="15873">MPAVLPHPRLGRALTTAAAVTAGLALSGCGLLAGSAFDLKVGDCLATVPDGEEINDADTIDCAEPHEAEVYAEHQLSGDTYPGEKETDKEADSFCRSELEALIDDNDDAELSYTFLMPTEDSWNNMDDRAVTCMVVDLDGTTGSLTNSEA</sequence>
<evidence type="ECO:0000313" key="2">
    <source>
        <dbReference type="EMBL" id="MBB6171261.1"/>
    </source>
</evidence>
<accession>A0A7X0D512</accession>
<feature type="domain" description="Septum formation-related" evidence="1">
    <location>
        <begin position="42"/>
        <end position="141"/>
    </location>
</feature>
<organism evidence="2 3">
    <name type="scientific">Nocardiopsis mwathae</name>
    <dbReference type="NCBI Taxonomy" id="1472723"/>
    <lineage>
        <taxon>Bacteria</taxon>
        <taxon>Bacillati</taxon>
        <taxon>Actinomycetota</taxon>
        <taxon>Actinomycetes</taxon>
        <taxon>Streptosporangiales</taxon>
        <taxon>Nocardiopsidaceae</taxon>
        <taxon>Nocardiopsis</taxon>
    </lineage>
</organism>
<dbReference type="InterPro" id="IPR026004">
    <property type="entry name" value="Septum_form"/>
</dbReference>
<protein>
    <recommendedName>
        <fullName evidence="1">Septum formation-related domain-containing protein</fullName>
    </recommendedName>
</protein>
<evidence type="ECO:0000313" key="3">
    <source>
        <dbReference type="Proteomes" id="UP000546642"/>
    </source>
</evidence>
<name>A0A7X0D512_9ACTN</name>
<dbReference type="Pfam" id="PF13845">
    <property type="entry name" value="Septum_form"/>
    <property type="match status" value="1"/>
</dbReference>
<dbReference type="RefSeq" id="WP_184074539.1">
    <property type="nucleotide sequence ID" value="NZ_JACHDS010000001.1"/>
</dbReference>
<gene>
    <name evidence="2" type="ORF">HNR23_001321</name>
</gene>
<dbReference type="Proteomes" id="UP000546642">
    <property type="component" value="Unassembled WGS sequence"/>
</dbReference>
<evidence type="ECO:0000259" key="1">
    <source>
        <dbReference type="Pfam" id="PF13845"/>
    </source>
</evidence>
<keyword evidence="3" id="KW-1185">Reference proteome</keyword>
<dbReference type="EMBL" id="JACHDS010000001">
    <property type="protein sequence ID" value="MBB6171261.1"/>
    <property type="molecule type" value="Genomic_DNA"/>
</dbReference>
<dbReference type="AlphaFoldDB" id="A0A7X0D512"/>
<comment type="caution">
    <text evidence="2">The sequence shown here is derived from an EMBL/GenBank/DDBJ whole genome shotgun (WGS) entry which is preliminary data.</text>
</comment>
<proteinExistence type="predicted"/>